<dbReference type="InterPro" id="IPR007329">
    <property type="entry name" value="FMN-bd"/>
</dbReference>
<dbReference type="Pfam" id="PF04205">
    <property type="entry name" value="FMN_bind"/>
    <property type="match status" value="1"/>
</dbReference>
<dbReference type="STRING" id="415015.SAMN05660462_02517"/>
<sequence>MRKTIFILIIIILCTGLLGCGPKKQLYNPGEYVGVGEGHHGPIRVIVTTDEYSIIDILVIEEYEMPELAVIVYDKIPKKVIKTNNANVDVVAGASYTSVGLIEAINDGLNKALIAPNK</sequence>
<accession>A0A1H3RR68</accession>
<dbReference type="GO" id="GO:0010181">
    <property type="term" value="F:FMN binding"/>
    <property type="evidence" value="ECO:0007669"/>
    <property type="project" value="InterPro"/>
</dbReference>
<protein>
    <submittedName>
        <fullName evidence="2">FMN-binding domain-containing protein</fullName>
    </submittedName>
</protein>
<dbReference type="SMART" id="SM00900">
    <property type="entry name" value="FMN_bind"/>
    <property type="match status" value="1"/>
</dbReference>
<organism evidence="2 3">
    <name type="scientific">Proteiniborus ethanoligenes</name>
    <dbReference type="NCBI Taxonomy" id="415015"/>
    <lineage>
        <taxon>Bacteria</taxon>
        <taxon>Bacillati</taxon>
        <taxon>Bacillota</taxon>
        <taxon>Clostridia</taxon>
        <taxon>Eubacteriales</taxon>
        <taxon>Proteiniborus</taxon>
    </lineage>
</organism>
<dbReference type="RefSeq" id="WP_091731888.1">
    <property type="nucleotide sequence ID" value="NZ_FNQE01000030.1"/>
</dbReference>
<dbReference type="OrthoDB" id="9806398at2"/>
<keyword evidence="3" id="KW-1185">Reference proteome</keyword>
<dbReference type="GO" id="GO:0016020">
    <property type="term" value="C:membrane"/>
    <property type="evidence" value="ECO:0007669"/>
    <property type="project" value="InterPro"/>
</dbReference>
<evidence type="ECO:0000313" key="3">
    <source>
        <dbReference type="Proteomes" id="UP000198625"/>
    </source>
</evidence>
<dbReference type="PROSITE" id="PS51257">
    <property type="entry name" value="PROKAR_LIPOPROTEIN"/>
    <property type="match status" value="1"/>
</dbReference>
<dbReference type="AlphaFoldDB" id="A0A1H3RR68"/>
<dbReference type="Gene3D" id="3.90.1010.20">
    <property type="match status" value="1"/>
</dbReference>
<evidence type="ECO:0000259" key="1">
    <source>
        <dbReference type="SMART" id="SM00900"/>
    </source>
</evidence>
<name>A0A1H3RR68_9FIRM</name>
<proteinExistence type="predicted"/>
<dbReference type="EMBL" id="FNQE01000030">
    <property type="protein sequence ID" value="SDZ28110.1"/>
    <property type="molecule type" value="Genomic_DNA"/>
</dbReference>
<reference evidence="2 3" key="1">
    <citation type="submission" date="2016-10" db="EMBL/GenBank/DDBJ databases">
        <authorList>
            <person name="de Groot N.N."/>
        </authorList>
    </citation>
    <scope>NUCLEOTIDE SEQUENCE [LARGE SCALE GENOMIC DNA]</scope>
    <source>
        <strain evidence="2 3">DSM 21650</strain>
    </source>
</reference>
<feature type="domain" description="FMN-binding" evidence="1">
    <location>
        <begin position="38"/>
        <end position="112"/>
    </location>
</feature>
<gene>
    <name evidence="2" type="ORF">SAMN05660462_02517</name>
</gene>
<evidence type="ECO:0000313" key="2">
    <source>
        <dbReference type="EMBL" id="SDZ28110.1"/>
    </source>
</evidence>
<dbReference type="Proteomes" id="UP000198625">
    <property type="component" value="Unassembled WGS sequence"/>
</dbReference>